<keyword evidence="2" id="KW-1185">Reference proteome</keyword>
<sequence>MPDKERPDRLIPLHIAGLEQAINDLCAHWYLGHGLAERSATEAHFRVEEGAAAAYIPHLLLSYGRSIRIIAPAFLKDKLVELTGQLGEYYRSM</sequence>
<dbReference type="EMBL" id="CP027059">
    <property type="protein sequence ID" value="UQZ85085.1"/>
    <property type="molecule type" value="Genomic_DNA"/>
</dbReference>
<accession>A0ABY4RSS3</accession>
<organism evidence="1 2">
    <name type="scientific">Paenibacillus konkukensis</name>
    <dbReference type="NCBI Taxonomy" id="2020716"/>
    <lineage>
        <taxon>Bacteria</taxon>
        <taxon>Bacillati</taxon>
        <taxon>Bacillota</taxon>
        <taxon>Bacilli</taxon>
        <taxon>Bacillales</taxon>
        <taxon>Paenibacillaceae</taxon>
        <taxon>Paenibacillus</taxon>
    </lineage>
</organism>
<evidence type="ECO:0000313" key="2">
    <source>
        <dbReference type="Proteomes" id="UP001057134"/>
    </source>
</evidence>
<name>A0ABY4RSS3_9BACL</name>
<reference evidence="1" key="2">
    <citation type="journal article" date="2021" name="J Anim Sci Technol">
        <title>Complete genome sequence of Paenibacillus konkukensis sp. nov. SK3146 as a potential probiotic strain.</title>
        <authorList>
            <person name="Jung H.I."/>
            <person name="Park S."/>
            <person name="Niu K.M."/>
            <person name="Lee S.W."/>
            <person name="Kothari D."/>
            <person name="Yi K.J."/>
            <person name="Kim S.K."/>
        </authorList>
    </citation>
    <scope>NUCLEOTIDE SEQUENCE</scope>
    <source>
        <strain evidence="1">SK3146</strain>
    </source>
</reference>
<reference evidence="1" key="1">
    <citation type="submission" date="2018-02" db="EMBL/GenBank/DDBJ databases">
        <authorList>
            <person name="Kim S.-K."/>
            <person name="Jung H.-I."/>
            <person name="Lee S.-W."/>
        </authorList>
    </citation>
    <scope>NUCLEOTIDE SEQUENCE</scope>
    <source>
        <strain evidence="1">SK3146</strain>
    </source>
</reference>
<protein>
    <recommendedName>
        <fullName evidence="3">WYL domain-containing protein</fullName>
    </recommendedName>
</protein>
<dbReference type="Proteomes" id="UP001057134">
    <property type="component" value="Chromosome"/>
</dbReference>
<proteinExistence type="predicted"/>
<evidence type="ECO:0000313" key="1">
    <source>
        <dbReference type="EMBL" id="UQZ85085.1"/>
    </source>
</evidence>
<evidence type="ECO:0008006" key="3">
    <source>
        <dbReference type="Google" id="ProtNLM"/>
    </source>
</evidence>
<gene>
    <name evidence="1" type="ORF">SK3146_04368</name>
</gene>